<dbReference type="Pfam" id="PF00381">
    <property type="entry name" value="PTS-HPr"/>
    <property type="match status" value="1"/>
</dbReference>
<evidence type="ECO:0000256" key="9">
    <source>
        <dbReference type="ARBA" id="ARBA00024781"/>
    </source>
</evidence>
<dbReference type="PROSITE" id="PS00369">
    <property type="entry name" value="PTS_HPR_HIS"/>
    <property type="match status" value="1"/>
</dbReference>
<accession>A0A0R1LWK5</accession>
<keyword evidence="7" id="KW-0762">Sugar transport</keyword>
<evidence type="ECO:0000256" key="8">
    <source>
        <dbReference type="ARBA" id="ARBA00022683"/>
    </source>
</evidence>
<evidence type="ECO:0000259" key="10">
    <source>
        <dbReference type="PROSITE" id="PS51350"/>
    </source>
</evidence>
<organism evidence="11 12">
    <name type="scientific">Levilactobacillus acidifarinae DSM 19394 = JCM 15949</name>
    <dbReference type="NCBI Taxonomy" id="1423715"/>
    <lineage>
        <taxon>Bacteria</taxon>
        <taxon>Bacillati</taxon>
        <taxon>Bacillota</taxon>
        <taxon>Bacilli</taxon>
        <taxon>Lactobacillales</taxon>
        <taxon>Lactobacillaceae</taxon>
        <taxon>Levilactobacillus</taxon>
    </lineage>
</organism>
<gene>
    <name evidence="11" type="ORF">FD25_GL001738</name>
</gene>
<comment type="caution">
    <text evidence="11">The sequence shown here is derived from an EMBL/GenBank/DDBJ whole genome shotgun (WGS) entry which is preliminary data.</text>
</comment>
<evidence type="ECO:0000256" key="7">
    <source>
        <dbReference type="ARBA" id="ARBA00022597"/>
    </source>
</evidence>
<evidence type="ECO:0000313" key="11">
    <source>
        <dbReference type="EMBL" id="KRK96810.1"/>
    </source>
</evidence>
<evidence type="ECO:0000256" key="3">
    <source>
        <dbReference type="ARBA" id="ARBA00010736"/>
    </source>
</evidence>
<comment type="subcellular location">
    <subcellularLocation>
        <location evidence="2">Cytoplasm</location>
    </subcellularLocation>
</comment>
<dbReference type="PANTHER" id="PTHR33705:SF2">
    <property type="entry name" value="PHOSPHOCARRIER PROTEIN NPR"/>
    <property type="match status" value="1"/>
</dbReference>
<comment type="similarity">
    <text evidence="3">Belongs to the HPr family.</text>
</comment>
<reference evidence="11 12" key="1">
    <citation type="journal article" date="2015" name="Genome Announc.">
        <title>Expanding the biotechnology potential of lactobacilli through comparative genomics of 213 strains and associated genera.</title>
        <authorList>
            <person name="Sun Z."/>
            <person name="Harris H.M."/>
            <person name="McCann A."/>
            <person name="Guo C."/>
            <person name="Argimon S."/>
            <person name="Zhang W."/>
            <person name="Yang X."/>
            <person name="Jeffery I.B."/>
            <person name="Cooney J.C."/>
            <person name="Kagawa T.F."/>
            <person name="Liu W."/>
            <person name="Song Y."/>
            <person name="Salvetti E."/>
            <person name="Wrobel A."/>
            <person name="Rasinkangas P."/>
            <person name="Parkhill J."/>
            <person name="Rea M.C."/>
            <person name="O'Sullivan O."/>
            <person name="Ritari J."/>
            <person name="Douillard F.P."/>
            <person name="Paul Ross R."/>
            <person name="Yang R."/>
            <person name="Briner A.E."/>
            <person name="Felis G.E."/>
            <person name="de Vos W.M."/>
            <person name="Barrangou R."/>
            <person name="Klaenhammer T.R."/>
            <person name="Caufield P.W."/>
            <person name="Cui Y."/>
            <person name="Zhang H."/>
            <person name="O'Toole P.W."/>
        </authorList>
    </citation>
    <scope>NUCLEOTIDE SEQUENCE [LARGE SCALE GENOMIC DNA]</scope>
    <source>
        <strain evidence="11 12">DSM 19394</strain>
    </source>
</reference>
<dbReference type="PRINTS" id="PR00107">
    <property type="entry name" value="PHOSPHOCPHPR"/>
</dbReference>
<feature type="domain" description="HPr" evidence="10">
    <location>
        <begin position="32"/>
        <end position="119"/>
    </location>
</feature>
<keyword evidence="12" id="KW-1185">Reference proteome</keyword>
<keyword evidence="5" id="KW-0963">Cytoplasm</keyword>
<dbReference type="PROSITE" id="PS51350">
    <property type="entry name" value="PTS_HPR_DOM"/>
    <property type="match status" value="1"/>
</dbReference>
<dbReference type="PANTHER" id="PTHR33705">
    <property type="entry name" value="PHOSPHOCARRIER PROTEIN HPR"/>
    <property type="match status" value="1"/>
</dbReference>
<protein>
    <recommendedName>
        <fullName evidence="4">Phosphocarrier protein HPr</fullName>
    </recommendedName>
</protein>
<dbReference type="InterPro" id="IPR000032">
    <property type="entry name" value="HPr-like"/>
</dbReference>
<dbReference type="PROSITE" id="PS00589">
    <property type="entry name" value="PTS_HPR_SER"/>
    <property type="match status" value="1"/>
</dbReference>
<dbReference type="InterPro" id="IPR035895">
    <property type="entry name" value="HPr-like_sf"/>
</dbReference>
<dbReference type="SUPFAM" id="SSF55594">
    <property type="entry name" value="HPr-like"/>
    <property type="match status" value="1"/>
</dbReference>
<dbReference type="AlphaFoldDB" id="A0A0R1LWK5"/>
<comment type="function">
    <text evidence="1">General (non sugar-specific) component of the phosphoenolpyruvate-dependent sugar phosphotransferase system (sugar PTS). This major carbohydrate active-transport system catalyzes the phosphorylation of incoming sugar substrates concomitantly with their translocation across the cell membrane. The phosphoryl group from phosphoenolpyruvate (PEP) is transferred to the phosphoryl carrier protein HPr by enzyme I. Phospho-HPr then transfers it to the PTS EIIA domain.</text>
</comment>
<dbReference type="InterPro" id="IPR002114">
    <property type="entry name" value="PTS_HPr_Ser_P_site"/>
</dbReference>
<evidence type="ECO:0000256" key="4">
    <source>
        <dbReference type="ARBA" id="ARBA00020422"/>
    </source>
</evidence>
<evidence type="ECO:0000256" key="6">
    <source>
        <dbReference type="ARBA" id="ARBA00022553"/>
    </source>
</evidence>
<dbReference type="CDD" id="cd00367">
    <property type="entry name" value="PTS-HPr_like"/>
    <property type="match status" value="1"/>
</dbReference>
<evidence type="ECO:0000256" key="2">
    <source>
        <dbReference type="ARBA" id="ARBA00004496"/>
    </source>
</evidence>
<dbReference type="InterPro" id="IPR050399">
    <property type="entry name" value="HPr"/>
</dbReference>
<dbReference type="NCBIfam" id="NF010352">
    <property type="entry name" value="PRK13780.1"/>
    <property type="match status" value="1"/>
</dbReference>
<dbReference type="NCBIfam" id="TIGR01003">
    <property type="entry name" value="PTS_HPr_family"/>
    <property type="match status" value="1"/>
</dbReference>
<dbReference type="EMBL" id="AZDV01000001">
    <property type="protein sequence ID" value="KRK96810.1"/>
    <property type="molecule type" value="Genomic_DNA"/>
</dbReference>
<dbReference type="InterPro" id="IPR001020">
    <property type="entry name" value="PTS_HPr_His_P_site"/>
</dbReference>
<keyword evidence="8" id="KW-0598">Phosphotransferase system</keyword>
<proteinExistence type="inferred from homology"/>
<evidence type="ECO:0000256" key="1">
    <source>
        <dbReference type="ARBA" id="ARBA00003681"/>
    </source>
</evidence>
<dbReference type="PATRIC" id="fig|1423715.3.peg.1783"/>
<keyword evidence="6" id="KW-0597">Phosphoprotein</keyword>
<keyword evidence="7" id="KW-0813">Transport</keyword>
<evidence type="ECO:0000256" key="5">
    <source>
        <dbReference type="ARBA" id="ARBA00022490"/>
    </source>
</evidence>
<dbReference type="GO" id="GO:0005737">
    <property type="term" value="C:cytoplasm"/>
    <property type="evidence" value="ECO:0007669"/>
    <property type="project" value="UniProtKB-SubCell"/>
</dbReference>
<evidence type="ECO:0000313" key="12">
    <source>
        <dbReference type="Proteomes" id="UP000051955"/>
    </source>
</evidence>
<dbReference type="GO" id="GO:0009401">
    <property type="term" value="P:phosphoenolpyruvate-dependent sugar phosphotransferase system"/>
    <property type="evidence" value="ECO:0007669"/>
    <property type="project" value="UniProtKB-KW"/>
</dbReference>
<comment type="function">
    <text evidence="9">P-Ser-HPr interacts with the catabolite control protein A (CcpA), forming a complex that binds to DNA at the catabolite response elements cre, operator sites preceding a large number of catabolite-regulated genes. Thus, P-Ser-HPr is a corepressor in carbon catabolite repression (CCR), a mechanism that allows bacteria to coordinate and optimize the utilization of available carbon sources. P-Ser-HPr also plays a role in inducer exclusion, in which it probably interacts with several non-PTS permeases and inhibits their transport activity.</text>
</comment>
<dbReference type="Gene3D" id="3.30.1340.10">
    <property type="entry name" value="HPr-like"/>
    <property type="match status" value="1"/>
</dbReference>
<dbReference type="STRING" id="1423715.FD25_GL001738"/>
<name>A0A0R1LWK5_9LACO</name>
<sequence length="119" mass="12899">MALTGCLINAQDQKTPRSLNYQPKLKGDRSIMEKREFHITAETGIHARPATLLVQAASKFNSEVSLQYQDKSVNLKSIMGVMSLGVGQNAEITITTDGDDEADAMTAVAETLKKEGLSD</sequence>
<dbReference type="Proteomes" id="UP000051955">
    <property type="component" value="Unassembled WGS sequence"/>
</dbReference>